<keyword evidence="3" id="KW-1185">Reference proteome</keyword>
<dbReference type="InterPro" id="IPR023606">
    <property type="entry name" value="CoA-Trfase_III_dom_1_sf"/>
</dbReference>
<organism evidence="2 3">
    <name type="scientific">Rubrimonas cliftonensis</name>
    <dbReference type="NCBI Taxonomy" id="89524"/>
    <lineage>
        <taxon>Bacteria</taxon>
        <taxon>Pseudomonadati</taxon>
        <taxon>Pseudomonadota</taxon>
        <taxon>Alphaproteobacteria</taxon>
        <taxon>Rhodobacterales</taxon>
        <taxon>Paracoccaceae</taxon>
        <taxon>Rubrimonas</taxon>
    </lineage>
</organism>
<dbReference type="STRING" id="89524.SAMN05444370_10781"/>
<gene>
    <name evidence="2" type="ORF">SAMN05444370_10781</name>
</gene>
<accession>A0A1H4CHM1</accession>
<dbReference type="Pfam" id="PF02515">
    <property type="entry name" value="CoA_transf_3"/>
    <property type="match status" value="1"/>
</dbReference>
<dbReference type="GO" id="GO:0008410">
    <property type="term" value="F:CoA-transferase activity"/>
    <property type="evidence" value="ECO:0007669"/>
    <property type="project" value="TreeGrafter"/>
</dbReference>
<dbReference type="PANTHER" id="PTHR48207:SF3">
    <property type="entry name" value="SUCCINATE--HYDROXYMETHYLGLUTARATE COA-TRANSFERASE"/>
    <property type="match status" value="1"/>
</dbReference>
<dbReference type="Gene3D" id="3.40.50.10540">
    <property type="entry name" value="Crotonobetainyl-coa:carnitine coa-transferase, domain 1"/>
    <property type="match status" value="1"/>
</dbReference>
<name>A0A1H4CHM1_9RHOB</name>
<keyword evidence="1 2" id="KW-0808">Transferase</keyword>
<dbReference type="RefSeq" id="WP_217632172.1">
    <property type="nucleotide sequence ID" value="NZ_FNQM01000007.1"/>
</dbReference>
<reference evidence="2 3" key="1">
    <citation type="submission" date="2016-10" db="EMBL/GenBank/DDBJ databases">
        <authorList>
            <person name="de Groot N.N."/>
        </authorList>
    </citation>
    <scope>NUCLEOTIDE SEQUENCE [LARGE SCALE GENOMIC DNA]</scope>
    <source>
        <strain evidence="2 3">DSM 15345</strain>
    </source>
</reference>
<dbReference type="Gene3D" id="3.30.1540.10">
    <property type="entry name" value="formyl-coa transferase, domain 3"/>
    <property type="match status" value="1"/>
</dbReference>
<dbReference type="EMBL" id="FNQM01000007">
    <property type="protein sequence ID" value="SEA59926.1"/>
    <property type="molecule type" value="Genomic_DNA"/>
</dbReference>
<proteinExistence type="predicted"/>
<dbReference type="SUPFAM" id="SSF89796">
    <property type="entry name" value="CoA-transferase family III (CaiB/BaiF)"/>
    <property type="match status" value="1"/>
</dbReference>
<dbReference type="AlphaFoldDB" id="A0A1H4CHM1"/>
<evidence type="ECO:0000313" key="2">
    <source>
        <dbReference type="EMBL" id="SEA59926.1"/>
    </source>
</evidence>
<dbReference type="InterPro" id="IPR050483">
    <property type="entry name" value="CoA-transferase_III_domain"/>
</dbReference>
<sequence>MSGAGLTVPEGDLPLAGVRVVEIAHMVMGPTCGMILADLGADVVKIEPAGEGDATRRLTGSGAGYFAAYNRNKRSVALDIRSDAGREAALRLVDRADVFSENFRPGAMDRAGFGWEALSARNPGLVHVSHKGFLDGPYQERTALDEVVQMMAGLAWMTGPPGRPLRAGASVNDVMGGMFGAIGALAALRKREVTGRGEQVASGLFENCAFLVAQHIAQAAVSGQPLQPMSVRTPAWGVYDIFTARDGAQIFAAVVSEPQWAAFCAAFGASDLATDPALSTNTARVAARERLIPDVAARLAAFDGDVLCAKLGAAGLPWAAVASPEALADDAHLRASGGLVEVSVADGRAVGLPALPLGFGGRRLGMRRDAPTVGGDGREVLAEAGFDPGEIAALERAGVLTVSDRRR</sequence>
<protein>
    <submittedName>
        <fullName evidence="2">Crotonobetainyl-CoA:carnitine CoA-transferase CaiB</fullName>
    </submittedName>
</protein>
<dbReference type="InterPro" id="IPR003673">
    <property type="entry name" value="CoA-Trfase_fam_III"/>
</dbReference>
<evidence type="ECO:0000256" key="1">
    <source>
        <dbReference type="ARBA" id="ARBA00022679"/>
    </source>
</evidence>
<dbReference type="PANTHER" id="PTHR48207">
    <property type="entry name" value="SUCCINATE--HYDROXYMETHYLGLUTARATE COA-TRANSFERASE"/>
    <property type="match status" value="1"/>
</dbReference>
<evidence type="ECO:0000313" key="3">
    <source>
        <dbReference type="Proteomes" id="UP000198703"/>
    </source>
</evidence>
<dbReference type="InterPro" id="IPR044855">
    <property type="entry name" value="CoA-Trfase_III_dom3_sf"/>
</dbReference>
<dbReference type="Proteomes" id="UP000198703">
    <property type="component" value="Unassembled WGS sequence"/>
</dbReference>